<keyword evidence="3" id="KW-1185">Reference proteome</keyword>
<evidence type="ECO:0000313" key="3">
    <source>
        <dbReference type="Proteomes" id="UP001225356"/>
    </source>
</evidence>
<dbReference type="Proteomes" id="UP001225356">
    <property type="component" value="Unassembled WGS sequence"/>
</dbReference>
<dbReference type="Gene3D" id="3.30.429.10">
    <property type="entry name" value="Macrophage Migration Inhibitory Factor"/>
    <property type="match status" value="1"/>
</dbReference>
<comment type="caution">
    <text evidence="2">The sequence shown here is derived from an EMBL/GenBank/DDBJ whole genome shotgun (WGS) entry which is preliminary data.</text>
</comment>
<feature type="domain" description="SnoaL-like" evidence="1">
    <location>
        <begin position="152"/>
        <end position="260"/>
    </location>
</feature>
<dbReference type="Pfam" id="PF12680">
    <property type="entry name" value="SnoaL_2"/>
    <property type="match status" value="1"/>
</dbReference>
<evidence type="ECO:0000313" key="2">
    <source>
        <dbReference type="EMBL" id="MDP9842930.1"/>
    </source>
</evidence>
<dbReference type="SUPFAM" id="SSF54427">
    <property type="entry name" value="NTF2-like"/>
    <property type="match status" value="1"/>
</dbReference>
<name>A0ABT9Q950_9ACTN</name>
<dbReference type="InterPro" id="IPR037479">
    <property type="entry name" value="Tauto_MSAD"/>
</dbReference>
<gene>
    <name evidence="2" type="ORF">J2853_002141</name>
</gene>
<dbReference type="PANTHER" id="PTHR38460:SF1">
    <property type="entry name" value="TAUTOMERASE YOLI-RELATED"/>
    <property type="match status" value="1"/>
</dbReference>
<evidence type="ECO:0000259" key="1">
    <source>
        <dbReference type="Pfam" id="PF12680"/>
    </source>
</evidence>
<dbReference type="Gene3D" id="3.10.450.50">
    <property type="match status" value="1"/>
</dbReference>
<dbReference type="PANTHER" id="PTHR38460">
    <property type="entry name" value="TAUTOMERASE YOLI-RELATED"/>
    <property type="match status" value="1"/>
</dbReference>
<dbReference type="InterPro" id="IPR032710">
    <property type="entry name" value="NTF2-like_dom_sf"/>
</dbReference>
<organism evidence="2 3">
    <name type="scientific">Streptosporangium lutulentum</name>
    <dbReference type="NCBI Taxonomy" id="1461250"/>
    <lineage>
        <taxon>Bacteria</taxon>
        <taxon>Bacillati</taxon>
        <taxon>Actinomycetota</taxon>
        <taxon>Actinomycetes</taxon>
        <taxon>Streptosporangiales</taxon>
        <taxon>Streptosporangiaceae</taxon>
        <taxon>Streptosporangium</taxon>
    </lineage>
</organism>
<dbReference type="EMBL" id="JAUSQU010000001">
    <property type="protein sequence ID" value="MDP9842930.1"/>
    <property type="molecule type" value="Genomic_DNA"/>
</dbReference>
<accession>A0ABT9Q950</accession>
<reference evidence="2 3" key="1">
    <citation type="submission" date="2023-07" db="EMBL/GenBank/DDBJ databases">
        <title>Sequencing the genomes of 1000 actinobacteria strains.</title>
        <authorList>
            <person name="Klenk H.-P."/>
        </authorList>
    </citation>
    <scope>NUCLEOTIDE SEQUENCE [LARGE SCALE GENOMIC DNA]</scope>
    <source>
        <strain evidence="2 3">DSM 46740</strain>
    </source>
</reference>
<dbReference type="InterPro" id="IPR014347">
    <property type="entry name" value="Tautomerase/MIF_sf"/>
</dbReference>
<dbReference type="InterPro" id="IPR037401">
    <property type="entry name" value="SnoaL-like"/>
</dbReference>
<sequence>MPFVTIDLLRGKPPEYLEAVSEAVHEALVEGLGMFPDDRFQVINQLAPGELVFSRDFRGGPRSDDFMVFTITDGLDRGEKAKQAFYRALTRNLSENPGVRPADVFVKMHVTPPVNFSFADGVPATETTAREALDRAAAVPGTRDAYTRTEMVEAITRMFRDNDRGRIVSMLRDHFVLKMPTSMPYGGEFRGAKEFDDYFKRVVEQGNGYYETFVTSLRRLIEADDHLIAEISITAKGRTTQQSMDIENAWVFDIAGGNFVSAQIYADTATGMKTAG</sequence>
<dbReference type="Pfam" id="PF14552">
    <property type="entry name" value="Tautomerase_2"/>
    <property type="match status" value="1"/>
</dbReference>
<protein>
    <submittedName>
        <fullName evidence="2">Phenylpyruvate tautomerase PptA (4-oxalocrotonate tautomerase family)</fullName>
    </submittedName>
</protein>
<dbReference type="SUPFAM" id="SSF55331">
    <property type="entry name" value="Tautomerase/MIF"/>
    <property type="match status" value="1"/>
</dbReference>
<dbReference type="RefSeq" id="WP_307556796.1">
    <property type="nucleotide sequence ID" value="NZ_JAUSQU010000001.1"/>
</dbReference>
<proteinExistence type="predicted"/>